<sequence>MLPLPQRNYARRRPAPQHGCPDGATQVIPVRPGLGGCPAITSHRGGEGGAPVAPAPPDTHRTGHFSPIAAQAVLYLAVQMSPAE</sequence>
<name>A0ABQ3RKG4_STRRR</name>
<protein>
    <submittedName>
        <fullName evidence="2">Uncharacterized protein</fullName>
    </submittedName>
</protein>
<accession>A0ABQ3RKG4</accession>
<evidence type="ECO:0000313" key="3">
    <source>
        <dbReference type="Proteomes" id="UP000646738"/>
    </source>
</evidence>
<proteinExistence type="predicted"/>
<comment type="caution">
    <text evidence="2">The sequence shown here is derived from an EMBL/GenBank/DDBJ whole genome shotgun (WGS) entry which is preliminary data.</text>
</comment>
<organism evidence="2 3">
    <name type="scientific">Streptomyces rubradiris</name>
    <name type="common">Streptomyces achromogenes subsp. rubradiris</name>
    <dbReference type="NCBI Taxonomy" id="285531"/>
    <lineage>
        <taxon>Bacteria</taxon>
        <taxon>Bacillati</taxon>
        <taxon>Actinomycetota</taxon>
        <taxon>Actinomycetes</taxon>
        <taxon>Kitasatosporales</taxon>
        <taxon>Streptomycetaceae</taxon>
        <taxon>Streptomyces</taxon>
    </lineage>
</organism>
<reference evidence="3" key="1">
    <citation type="submission" date="2023-07" db="EMBL/GenBank/DDBJ databases">
        <title>Whole genome shotgun sequence of Streptomyces achromogenes subsp. rubradiris NBRC 14000.</title>
        <authorList>
            <person name="Komaki H."/>
            <person name="Tamura T."/>
        </authorList>
    </citation>
    <scope>NUCLEOTIDE SEQUENCE [LARGE SCALE GENOMIC DNA]</scope>
    <source>
        <strain evidence="3">NBRC 14000</strain>
    </source>
</reference>
<feature type="region of interest" description="Disordered" evidence="1">
    <location>
        <begin position="1"/>
        <end position="64"/>
    </location>
</feature>
<evidence type="ECO:0000256" key="1">
    <source>
        <dbReference type="SAM" id="MobiDB-lite"/>
    </source>
</evidence>
<keyword evidence="3" id="KW-1185">Reference proteome</keyword>
<dbReference type="Proteomes" id="UP000646738">
    <property type="component" value="Unassembled WGS sequence"/>
</dbReference>
<gene>
    <name evidence="2" type="ORF">Srubr_62060</name>
</gene>
<dbReference type="EMBL" id="BNEA01000015">
    <property type="protein sequence ID" value="GHI56360.1"/>
    <property type="molecule type" value="Genomic_DNA"/>
</dbReference>
<evidence type="ECO:0000313" key="2">
    <source>
        <dbReference type="EMBL" id="GHI56360.1"/>
    </source>
</evidence>